<proteinExistence type="predicted"/>
<dbReference type="InterPro" id="IPR027417">
    <property type="entry name" value="P-loop_NTPase"/>
</dbReference>
<dbReference type="SUPFAM" id="SSF52540">
    <property type="entry name" value="P-loop containing nucleoside triphosphate hydrolases"/>
    <property type="match status" value="1"/>
</dbReference>
<evidence type="ECO:0000313" key="5">
    <source>
        <dbReference type="Proteomes" id="UP000564806"/>
    </source>
</evidence>
<dbReference type="InterPro" id="IPR046947">
    <property type="entry name" value="LytR-like"/>
</dbReference>
<accession>A0A850ET87</accession>
<evidence type="ECO:0000259" key="2">
    <source>
        <dbReference type="PROSITE" id="PS50893"/>
    </source>
</evidence>
<feature type="domain" description="HTH LytTR-type" evidence="3">
    <location>
        <begin position="245"/>
        <end position="351"/>
    </location>
</feature>
<dbReference type="AlphaFoldDB" id="A0A850ET87"/>
<dbReference type="InterPro" id="IPR007492">
    <property type="entry name" value="LytTR_DNA-bd_dom"/>
</dbReference>
<dbReference type="EMBL" id="JABWCS010000217">
    <property type="protein sequence ID" value="NUU63030.1"/>
    <property type="molecule type" value="Genomic_DNA"/>
</dbReference>
<dbReference type="PANTHER" id="PTHR37299">
    <property type="entry name" value="TRANSCRIPTIONAL REGULATOR-RELATED"/>
    <property type="match status" value="1"/>
</dbReference>
<dbReference type="PANTHER" id="PTHR37299:SF1">
    <property type="entry name" value="STAGE 0 SPORULATION PROTEIN A HOMOLOG"/>
    <property type="match status" value="1"/>
</dbReference>
<dbReference type="PIRSF" id="PIRSF036612">
    <property type="entry name" value="ABC_ATP_LytTR"/>
    <property type="match status" value="1"/>
</dbReference>
<dbReference type="InterPro" id="IPR003439">
    <property type="entry name" value="ABC_transporter-like_ATP-bd"/>
</dbReference>
<dbReference type="Proteomes" id="UP000564806">
    <property type="component" value="Unassembled WGS sequence"/>
</dbReference>
<dbReference type="GO" id="GO:0016887">
    <property type="term" value="F:ATP hydrolysis activity"/>
    <property type="evidence" value="ECO:0007669"/>
    <property type="project" value="InterPro"/>
</dbReference>
<dbReference type="Pfam" id="PF04397">
    <property type="entry name" value="LytTR"/>
    <property type="match status" value="1"/>
</dbReference>
<evidence type="ECO:0000259" key="3">
    <source>
        <dbReference type="PROSITE" id="PS50930"/>
    </source>
</evidence>
<evidence type="ECO:0000256" key="1">
    <source>
        <dbReference type="SAM" id="MobiDB-lite"/>
    </source>
</evidence>
<dbReference type="GO" id="GO:0000156">
    <property type="term" value="F:phosphorelay response regulator activity"/>
    <property type="evidence" value="ECO:0007669"/>
    <property type="project" value="InterPro"/>
</dbReference>
<dbReference type="PROSITE" id="PS50930">
    <property type="entry name" value="HTH_LYTTR"/>
    <property type="match status" value="1"/>
</dbReference>
<reference evidence="4" key="1">
    <citation type="submission" date="2020-06" db="EMBL/GenBank/DDBJ databases">
        <title>Paenibacillus sp. nov., isolated from soil.</title>
        <authorList>
            <person name="Seo Y.L."/>
        </authorList>
    </citation>
    <scope>NUCLEOTIDE SEQUENCE [LARGE SCALE GENOMIC DNA]</scope>
    <source>
        <strain evidence="4">JW14</strain>
    </source>
</reference>
<keyword evidence="5" id="KW-1185">Reference proteome</keyword>
<organism evidence="4 5">
    <name type="scientific">Paenibacillus agri</name>
    <dbReference type="NCBI Taxonomy" id="2744309"/>
    <lineage>
        <taxon>Bacteria</taxon>
        <taxon>Bacillati</taxon>
        <taxon>Bacillota</taxon>
        <taxon>Bacilli</taxon>
        <taxon>Bacillales</taxon>
        <taxon>Paenibacillaceae</taxon>
        <taxon>Paenibacillus</taxon>
    </lineage>
</organism>
<feature type="region of interest" description="Disordered" evidence="1">
    <location>
        <begin position="209"/>
        <end position="233"/>
    </location>
</feature>
<dbReference type="InterPro" id="IPR012046">
    <property type="entry name" value="LytTR_ABC"/>
</dbReference>
<dbReference type="SMART" id="SM00850">
    <property type="entry name" value="LytTR"/>
    <property type="match status" value="1"/>
</dbReference>
<protein>
    <submittedName>
        <fullName evidence="4">LytTR family transcriptional regulator DNA-binding domain-containing protein</fullName>
    </submittedName>
</protein>
<sequence length="351" mass="39791">MTVLQIQSEAGKSNAASSSVELELMAGQCAVVQCNYEHGRQFIRSVLGEPSGLGIQALYRSERLLMNRSEIVHRVGCCFLDDGLYDRMKVADYLTFWGRLYTTRMPASELLTLVGLEGHAKVLISRLSYSEKRLLNLARSLIHNPELVIWENPEQNLDLESCIILRKLITALVDRGKVILVTCSTMEQAMFLSDHIYRLTEGGLYPVTTQDEPEASEQTVQGTEELDPESDPNVSRVTVAKLEKLMIKADDKFVFVDPADIYYIESSDGLSHIHTSIGDLTTAWTLTELEEKLAPYQFYRCHRSYLVNLNHASELITWTRNSYSLVIRDDKKSMIPMSKTRFEEIKNIVGL</sequence>
<evidence type="ECO:0000313" key="4">
    <source>
        <dbReference type="EMBL" id="NUU63030.1"/>
    </source>
</evidence>
<dbReference type="GO" id="GO:0003677">
    <property type="term" value="F:DNA binding"/>
    <property type="evidence" value="ECO:0007669"/>
    <property type="project" value="UniProtKB-KW"/>
</dbReference>
<comment type="caution">
    <text evidence="4">The sequence shown here is derived from an EMBL/GenBank/DDBJ whole genome shotgun (WGS) entry which is preliminary data.</text>
</comment>
<name>A0A850ET87_9BACL</name>
<gene>
    <name evidence="4" type="ORF">HPT30_22010</name>
</gene>
<dbReference type="RefSeq" id="WP_175373464.1">
    <property type="nucleotide sequence ID" value="NZ_JABWCS010000217.1"/>
</dbReference>
<dbReference type="GO" id="GO:0005524">
    <property type="term" value="F:ATP binding"/>
    <property type="evidence" value="ECO:0007669"/>
    <property type="project" value="InterPro"/>
</dbReference>
<feature type="domain" description="ABC transporter" evidence="2">
    <location>
        <begin position="1"/>
        <end position="226"/>
    </location>
</feature>
<keyword evidence="4" id="KW-0238">DNA-binding</keyword>
<dbReference type="Gene3D" id="3.40.50.300">
    <property type="entry name" value="P-loop containing nucleotide triphosphate hydrolases"/>
    <property type="match status" value="1"/>
</dbReference>
<dbReference type="Gene3D" id="2.40.50.1020">
    <property type="entry name" value="LytTr DNA-binding domain"/>
    <property type="match status" value="1"/>
</dbReference>
<dbReference type="PROSITE" id="PS50893">
    <property type="entry name" value="ABC_TRANSPORTER_2"/>
    <property type="match status" value="1"/>
</dbReference>